<comment type="caution">
    <text evidence="1">The sequence shown here is derived from an EMBL/GenBank/DDBJ whole genome shotgun (WGS) entry which is preliminary data.</text>
</comment>
<sequence length="313" mass="34508">MTRPITTVQLAALHGPNIYRPQPGVILRARTNDDYRERLRTALKHGALAVGLMIAHLHITAHKQPDNVLLSAFFTTNEPDIGAELCQYVIDGLNAELTGDTTWDADEPLFALRDRRQAQALPVAALQLIANARQRDIPTTRLPDGSLLLGQGERSWIATRDELFAISDVQPPWSRLGRIPIVAITGERYRSQAVQAQAARYDGITLEHADRHAVIRALADPACTTLVVGFDTDSLLREGLPFDRCDLAVITDRAGQRPLHAFDDDEWLKALGLPMLCSTMPTLINLTDPALHPLLSYAPNGIIGWQAQTEAMD</sequence>
<dbReference type="EMBL" id="PNIQ01000955">
    <property type="protein sequence ID" value="PMP75148.1"/>
    <property type="molecule type" value="Genomic_DNA"/>
</dbReference>
<evidence type="ECO:0000313" key="2">
    <source>
        <dbReference type="Proteomes" id="UP000243376"/>
    </source>
</evidence>
<organism evidence="1 2">
    <name type="scientific">Chloroflexus aggregans</name>
    <dbReference type="NCBI Taxonomy" id="152260"/>
    <lineage>
        <taxon>Bacteria</taxon>
        <taxon>Bacillati</taxon>
        <taxon>Chloroflexota</taxon>
        <taxon>Chloroflexia</taxon>
        <taxon>Chloroflexales</taxon>
        <taxon>Chloroflexineae</taxon>
        <taxon>Chloroflexaceae</taxon>
        <taxon>Chloroflexus</taxon>
    </lineage>
</organism>
<gene>
    <name evidence="1" type="ORF">C0184_14230</name>
</gene>
<evidence type="ECO:0000313" key="1">
    <source>
        <dbReference type="EMBL" id="PMP75148.1"/>
    </source>
</evidence>
<dbReference type="Pfam" id="PF16292">
    <property type="entry name" value="DUF4938"/>
    <property type="match status" value="1"/>
</dbReference>
<reference evidence="1 2" key="1">
    <citation type="submission" date="2018-01" db="EMBL/GenBank/DDBJ databases">
        <title>Metagenomic assembled genomes from two thermal pools in the Uzon Caldera, Kamchatka, Russia.</title>
        <authorList>
            <person name="Wilkins L."/>
            <person name="Ettinger C."/>
        </authorList>
    </citation>
    <scope>NUCLEOTIDE SEQUENCE [LARGE SCALE GENOMIC DNA]</scope>
    <source>
        <strain evidence="1">ZAV-02</strain>
    </source>
</reference>
<name>A0A2J6WW75_9CHLR</name>
<dbReference type="AlphaFoldDB" id="A0A2J6WW75"/>
<dbReference type="Proteomes" id="UP000243376">
    <property type="component" value="Unassembled WGS sequence"/>
</dbReference>
<accession>A0A2J6WW75</accession>
<dbReference type="InterPro" id="IPR032554">
    <property type="entry name" value="DUF4938"/>
</dbReference>
<proteinExistence type="predicted"/>
<protein>
    <submittedName>
        <fullName evidence="1">DUF4938 domain-containing protein</fullName>
    </submittedName>
</protein>